<dbReference type="AlphaFoldDB" id="A0A7K2IL54"/>
<gene>
    <name evidence="2" type="ORF">GTW20_00090</name>
    <name evidence="3" type="ORF">GTW20_00465</name>
</gene>
<name>A0A7K2IL54_9ACTN</name>
<evidence type="ECO:0000313" key="3">
    <source>
        <dbReference type="EMBL" id="MYR30774.1"/>
    </source>
</evidence>
<dbReference type="EMBL" id="WWHY01000001">
    <property type="protein sequence ID" value="MYR30774.1"/>
    <property type="molecule type" value="Genomic_DNA"/>
</dbReference>
<evidence type="ECO:0000313" key="2">
    <source>
        <dbReference type="EMBL" id="MYR30702.1"/>
    </source>
</evidence>
<feature type="compositionally biased region" description="Low complexity" evidence="1">
    <location>
        <begin position="7"/>
        <end position="22"/>
    </location>
</feature>
<feature type="region of interest" description="Disordered" evidence="1">
    <location>
        <begin position="259"/>
        <end position="296"/>
    </location>
</feature>
<proteinExistence type="predicted"/>
<dbReference type="RefSeq" id="WP_161109878.1">
    <property type="nucleotide sequence ID" value="NZ_JBHXVI010000018.1"/>
</dbReference>
<accession>A0A7K2IL54</accession>
<reference evidence="2 4" key="1">
    <citation type="journal article" date="2019" name="Nat. Commun.">
        <title>The antimicrobial potential of Streptomyces from insect microbiomes.</title>
        <authorList>
            <person name="Chevrette M.G."/>
            <person name="Carlson C.M."/>
            <person name="Ortega H.E."/>
            <person name="Thomas C."/>
            <person name="Ananiev G.E."/>
            <person name="Barns K.J."/>
            <person name="Book A.J."/>
            <person name="Cagnazzo J."/>
            <person name="Carlos C."/>
            <person name="Flanigan W."/>
            <person name="Grubbs K.J."/>
            <person name="Horn H.A."/>
            <person name="Hoffmann F.M."/>
            <person name="Klassen J.L."/>
            <person name="Knack J.J."/>
            <person name="Lewin G.R."/>
            <person name="McDonald B.R."/>
            <person name="Muller L."/>
            <person name="Melo W.G.P."/>
            <person name="Pinto-Tomas A.A."/>
            <person name="Schmitz A."/>
            <person name="Wendt-Pienkowski E."/>
            <person name="Wildman S."/>
            <person name="Zhao M."/>
            <person name="Zhang F."/>
            <person name="Bugni T.S."/>
            <person name="Andes D.R."/>
            <person name="Pupo M.T."/>
            <person name="Currie C.R."/>
        </authorList>
    </citation>
    <scope>NUCLEOTIDE SEQUENCE [LARGE SCALE GENOMIC DNA]</scope>
    <source>
        <strain evidence="2 4">SID5840</strain>
    </source>
</reference>
<evidence type="ECO:0000256" key="1">
    <source>
        <dbReference type="SAM" id="MobiDB-lite"/>
    </source>
</evidence>
<sequence length="296" mass="33249">MNQHPNQVQAYQPRQQVQSAQPIPMPNRVGQATAVEQSRAVAEVQAAIVVAQQCPRNISLAVSQMNESCRQKGLADRAFFRFPRARQTVSGASVHLARELARCWGNVQYGVSELRRDDEVGQSEMQAWAWDVQTNTRSSSTFIVPHKRDTKEDGPKPLTDMRDVYENNANNGARRLREAIFSILPQWFVEDAKELCNQTLADGGGRTVAQRSAEAIGMFEKGGITRDQLETKLGRKTDQWTHHDIAQLEVIFTSLQRGEVTRDEEFPAERITEEHLKAPTKQPAQVTGDKSEEAGR</sequence>
<protein>
    <submittedName>
        <fullName evidence="2">Uncharacterized protein</fullName>
    </submittedName>
</protein>
<comment type="caution">
    <text evidence="2">The sequence shown here is derived from an EMBL/GenBank/DDBJ whole genome shotgun (WGS) entry which is preliminary data.</text>
</comment>
<dbReference type="Proteomes" id="UP000467124">
    <property type="component" value="Unassembled WGS sequence"/>
</dbReference>
<feature type="region of interest" description="Disordered" evidence="1">
    <location>
        <begin position="1"/>
        <end position="25"/>
    </location>
</feature>
<feature type="compositionally biased region" description="Basic and acidic residues" evidence="1">
    <location>
        <begin position="259"/>
        <end position="277"/>
    </location>
</feature>
<dbReference type="EMBL" id="WWHY01000001">
    <property type="protein sequence ID" value="MYR30702.1"/>
    <property type="molecule type" value="Genomic_DNA"/>
</dbReference>
<organism evidence="2 4">
    <name type="scientific">Nocardiopsis alba</name>
    <dbReference type="NCBI Taxonomy" id="53437"/>
    <lineage>
        <taxon>Bacteria</taxon>
        <taxon>Bacillati</taxon>
        <taxon>Actinomycetota</taxon>
        <taxon>Actinomycetes</taxon>
        <taxon>Streptosporangiales</taxon>
        <taxon>Nocardiopsidaceae</taxon>
        <taxon>Nocardiopsis</taxon>
    </lineage>
</organism>
<evidence type="ECO:0000313" key="4">
    <source>
        <dbReference type="Proteomes" id="UP000467124"/>
    </source>
</evidence>